<protein>
    <submittedName>
        <fullName evidence="2">Uncharacterized protein</fullName>
    </submittedName>
</protein>
<evidence type="ECO:0000313" key="3">
    <source>
        <dbReference type="Proteomes" id="UP000462014"/>
    </source>
</evidence>
<dbReference type="RefSeq" id="WP_157569375.1">
    <property type="nucleotide sequence ID" value="NZ_WPIK01000021.1"/>
</dbReference>
<evidence type="ECO:0000313" key="2">
    <source>
        <dbReference type="EMBL" id="MVN23283.1"/>
    </source>
</evidence>
<reference evidence="2 3" key="1">
    <citation type="submission" date="2019-12" db="EMBL/GenBank/DDBJ databases">
        <title>Mucilaginibacter sp. HMF7410 genome sequencing and assembly.</title>
        <authorList>
            <person name="Kang H."/>
            <person name="Cha I."/>
            <person name="Kim H."/>
            <person name="Joh K."/>
        </authorList>
    </citation>
    <scope>NUCLEOTIDE SEQUENCE [LARGE SCALE GENOMIC DNA]</scope>
    <source>
        <strain evidence="2 3">HMF7410</strain>
    </source>
</reference>
<dbReference type="AlphaFoldDB" id="A0A7K1T131"/>
<dbReference type="EMBL" id="WPIK01000021">
    <property type="protein sequence ID" value="MVN23283.1"/>
    <property type="molecule type" value="Genomic_DNA"/>
</dbReference>
<dbReference type="Proteomes" id="UP000462014">
    <property type="component" value="Unassembled WGS sequence"/>
</dbReference>
<sequence length="62" mass="6982">MQVGALPREGLEGFSAQHRSAAQPCKARPEGTRPEHLKRSGEQGSQEDRLESREDRIGKRRI</sequence>
<gene>
    <name evidence="2" type="ORF">GO621_17300</name>
</gene>
<accession>A0A7K1T131</accession>
<comment type="caution">
    <text evidence="2">The sequence shown here is derived from an EMBL/GenBank/DDBJ whole genome shotgun (WGS) entry which is preliminary data.</text>
</comment>
<keyword evidence="3" id="KW-1185">Reference proteome</keyword>
<organism evidence="2 3">
    <name type="scientific">Mucilaginibacter arboris</name>
    <dbReference type="NCBI Taxonomy" id="2682090"/>
    <lineage>
        <taxon>Bacteria</taxon>
        <taxon>Pseudomonadati</taxon>
        <taxon>Bacteroidota</taxon>
        <taxon>Sphingobacteriia</taxon>
        <taxon>Sphingobacteriales</taxon>
        <taxon>Sphingobacteriaceae</taxon>
        <taxon>Mucilaginibacter</taxon>
    </lineage>
</organism>
<feature type="region of interest" description="Disordered" evidence="1">
    <location>
        <begin position="1"/>
        <end position="62"/>
    </location>
</feature>
<name>A0A7K1T131_9SPHI</name>
<evidence type="ECO:0000256" key="1">
    <source>
        <dbReference type="SAM" id="MobiDB-lite"/>
    </source>
</evidence>
<feature type="compositionally biased region" description="Basic and acidic residues" evidence="1">
    <location>
        <begin position="27"/>
        <end position="62"/>
    </location>
</feature>
<proteinExistence type="predicted"/>